<reference evidence="3" key="1">
    <citation type="journal article" date="2023" name="Commun. Biol.">
        <title>Genome analysis of Parmales, the sister group of diatoms, reveals the evolutionary specialization of diatoms from phago-mixotrophs to photoautotrophs.</title>
        <authorList>
            <person name="Ban H."/>
            <person name="Sato S."/>
            <person name="Yoshikawa S."/>
            <person name="Yamada K."/>
            <person name="Nakamura Y."/>
            <person name="Ichinomiya M."/>
            <person name="Sato N."/>
            <person name="Blanc-Mathieu R."/>
            <person name="Endo H."/>
            <person name="Kuwata A."/>
            <person name="Ogata H."/>
        </authorList>
    </citation>
    <scope>NUCLEOTIDE SEQUENCE [LARGE SCALE GENOMIC DNA]</scope>
    <source>
        <strain evidence="3">NIES 3701</strain>
    </source>
</reference>
<accession>A0A9W7BIV4</accession>
<feature type="region of interest" description="Disordered" evidence="1">
    <location>
        <begin position="1"/>
        <end position="40"/>
    </location>
</feature>
<proteinExistence type="predicted"/>
<keyword evidence="3" id="KW-1185">Reference proteome</keyword>
<dbReference type="OrthoDB" id="193963at2759"/>
<comment type="caution">
    <text evidence="2">The sequence shown here is derived from an EMBL/GenBank/DDBJ whole genome shotgun (WGS) entry which is preliminary data.</text>
</comment>
<feature type="region of interest" description="Disordered" evidence="1">
    <location>
        <begin position="258"/>
        <end position="283"/>
    </location>
</feature>
<dbReference type="AlphaFoldDB" id="A0A9W7BIV4"/>
<sequence length="298" mass="33686">MSQFSGGAKPSRHEGDLARWPAPKWKGPLPETNENGQPFNPHIDTYPHHMLVPLPSLPLMPVHLSWVLSKTVEWGFSDPSETLRHLIFVTISEPSNNKKLIFRIKRCLHCHVGARERDHGKVEVEGGVQLYRFQVEWLENVKETCSIKSVSKCVRIICDYYMSRIKAASIEASKSTASVEAKTGDEVESEIFTMKREHDSRVKVARLKMEGVSSEDDQVVQILSDEIQSLPTSCTPEETLAAIKKCQVGRAAATFAEANLESPEETSRRREEEEKVENTQEMKQMREVIRKTLGSVMG</sequence>
<protein>
    <submittedName>
        <fullName evidence="2">Uncharacterized protein</fullName>
    </submittedName>
</protein>
<name>A0A9W7BIV4_9STRA</name>
<feature type="compositionally biased region" description="Basic and acidic residues" evidence="1">
    <location>
        <begin position="265"/>
        <end position="283"/>
    </location>
</feature>
<dbReference type="Proteomes" id="UP001165085">
    <property type="component" value="Unassembled WGS sequence"/>
</dbReference>
<gene>
    <name evidence="2" type="ORF">TrST_g963</name>
</gene>
<dbReference type="EMBL" id="BRXY01000355">
    <property type="protein sequence ID" value="GMH89341.1"/>
    <property type="molecule type" value="Genomic_DNA"/>
</dbReference>
<evidence type="ECO:0000313" key="3">
    <source>
        <dbReference type="Proteomes" id="UP001165085"/>
    </source>
</evidence>
<organism evidence="2 3">
    <name type="scientific">Triparma strigata</name>
    <dbReference type="NCBI Taxonomy" id="1606541"/>
    <lineage>
        <taxon>Eukaryota</taxon>
        <taxon>Sar</taxon>
        <taxon>Stramenopiles</taxon>
        <taxon>Ochrophyta</taxon>
        <taxon>Bolidophyceae</taxon>
        <taxon>Parmales</taxon>
        <taxon>Triparmaceae</taxon>
        <taxon>Triparma</taxon>
    </lineage>
</organism>
<evidence type="ECO:0000313" key="2">
    <source>
        <dbReference type="EMBL" id="GMH89341.1"/>
    </source>
</evidence>
<evidence type="ECO:0000256" key="1">
    <source>
        <dbReference type="SAM" id="MobiDB-lite"/>
    </source>
</evidence>